<accession>A0A845BBF5</accession>
<dbReference type="Pfam" id="PF03713">
    <property type="entry name" value="DUF305"/>
    <property type="match status" value="1"/>
</dbReference>
<reference evidence="2 3" key="1">
    <citation type="submission" date="2019-03" db="EMBL/GenBank/DDBJ databases">
        <title>Roseomonas sp. a novel Roseomonas species isolated from Sea whip Gorgonian.</title>
        <authorList>
            <person name="Li F."/>
            <person name="Pan X."/>
            <person name="Huang S."/>
            <person name="Li Z."/>
            <person name="Meng B."/>
        </authorList>
    </citation>
    <scope>NUCLEOTIDE SEQUENCE [LARGE SCALE GENOMIC DNA]</scope>
    <source>
        <strain evidence="2 3">M0104</strain>
    </source>
</reference>
<feature type="domain" description="DUF305" evidence="1">
    <location>
        <begin position="103"/>
        <end position="161"/>
    </location>
</feature>
<name>A0A845BBF5_9PROT</name>
<evidence type="ECO:0000313" key="3">
    <source>
        <dbReference type="Proteomes" id="UP000460715"/>
    </source>
</evidence>
<evidence type="ECO:0000259" key="1">
    <source>
        <dbReference type="Pfam" id="PF03713"/>
    </source>
</evidence>
<protein>
    <submittedName>
        <fullName evidence="2">DUF305 domain-containing protein</fullName>
    </submittedName>
</protein>
<comment type="caution">
    <text evidence="2">The sequence shown here is derived from an EMBL/GenBank/DDBJ whole genome shotgun (WGS) entry which is preliminary data.</text>
</comment>
<dbReference type="Gene3D" id="1.20.1260.10">
    <property type="match status" value="1"/>
</dbReference>
<organism evidence="2 3">
    <name type="scientific">Teichococcus coralli</name>
    <dbReference type="NCBI Taxonomy" id="2545983"/>
    <lineage>
        <taxon>Bacteria</taxon>
        <taxon>Pseudomonadati</taxon>
        <taxon>Pseudomonadota</taxon>
        <taxon>Alphaproteobacteria</taxon>
        <taxon>Acetobacterales</taxon>
        <taxon>Roseomonadaceae</taxon>
        <taxon>Roseomonas</taxon>
    </lineage>
</organism>
<dbReference type="AlphaFoldDB" id="A0A845BBF5"/>
<gene>
    <name evidence="2" type="ORF">E0493_16355</name>
</gene>
<evidence type="ECO:0000313" key="2">
    <source>
        <dbReference type="EMBL" id="MXP64923.1"/>
    </source>
</evidence>
<dbReference type="EMBL" id="SNVJ01000016">
    <property type="protein sequence ID" value="MXP64923.1"/>
    <property type="molecule type" value="Genomic_DNA"/>
</dbReference>
<dbReference type="InterPro" id="IPR005183">
    <property type="entry name" value="DUF305_CopM-like"/>
</dbReference>
<sequence>MLGARPVFRPFPQKDTQVVFCHVMELLPQLVAWPASDGGNRRDSSGMQRMASVRLMVALAAALRAGAAWADHADVGRYYDPGREDDTAPITTTWWDILPRGEAASAIAADRHYIEGMRPHHAGALTLAKTYLADPQAQNLVLRRLATSILRNQAFEIMLLDTVGEQIRKPPVPFLGGLVLRPVAVEGLGQKLQILRTPGPSLLALLSGAAPATKVDLRFAKEMRIHHVAAGKWRGTTIPALTPGTTSCG</sequence>
<dbReference type="InterPro" id="IPR012347">
    <property type="entry name" value="Ferritin-like"/>
</dbReference>
<proteinExistence type="predicted"/>
<dbReference type="Proteomes" id="UP000460715">
    <property type="component" value="Unassembled WGS sequence"/>
</dbReference>
<keyword evidence="3" id="KW-1185">Reference proteome</keyword>